<name>A0A0R2A4X2_9LACO</name>
<sequence>MEVEDRRWVGQFALTVEEGHRIDAYFKQAQEQHWTLKQTMLQINRDPVMHRRMTKTVISKRAQKQNIVFSEHEEPIGTKQPNVVISDHVLHEQLNELFSKDEIKFINWVIQAFSKNGFKLDDTVEYFRNSSKLKNQITREIVVYKCKKLHVKLEGM</sequence>
<protein>
    <submittedName>
        <fullName evidence="1">Uncharacterized protein</fullName>
    </submittedName>
</protein>
<accession>A0A0R2A4X2</accession>
<keyword evidence="2" id="KW-1185">Reference proteome</keyword>
<organism evidence="1 2">
    <name type="scientific">Paucilactobacillus vaccinostercus DSM 20634</name>
    <dbReference type="NCBI Taxonomy" id="1423813"/>
    <lineage>
        <taxon>Bacteria</taxon>
        <taxon>Bacillati</taxon>
        <taxon>Bacillota</taxon>
        <taxon>Bacilli</taxon>
        <taxon>Lactobacillales</taxon>
        <taxon>Lactobacillaceae</taxon>
        <taxon>Paucilactobacillus</taxon>
    </lineage>
</organism>
<gene>
    <name evidence="1" type="ORF">FC26_GL000818</name>
</gene>
<evidence type="ECO:0000313" key="2">
    <source>
        <dbReference type="Proteomes" id="UP000051733"/>
    </source>
</evidence>
<dbReference type="EMBL" id="AYYY01000011">
    <property type="protein sequence ID" value="KRM62087.1"/>
    <property type="molecule type" value="Genomic_DNA"/>
</dbReference>
<dbReference type="AlphaFoldDB" id="A0A0R2A4X2"/>
<proteinExistence type="predicted"/>
<dbReference type="RefSeq" id="WP_057777758.1">
    <property type="nucleotide sequence ID" value="NZ_AYYY01000011.1"/>
</dbReference>
<reference evidence="1 2" key="1">
    <citation type="journal article" date="2015" name="Genome Announc.">
        <title>Expanding the biotechnology potential of lactobacilli through comparative genomics of 213 strains and associated genera.</title>
        <authorList>
            <person name="Sun Z."/>
            <person name="Harris H.M."/>
            <person name="McCann A."/>
            <person name="Guo C."/>
            <person name="Argimon S."/>
            <person name="Zhang W."/>
            <person name="Yang X."/>
            <person name="Jeffery I.B."/>
            <person name="Cooney J.C."/>
            <person name="Kagawa T.F."/>
            <person name="Liu W."/>
            <person name="Song Y."/>
            <person name="Salvetti E."/>
            <person name="Wrobel A."/>
            <person name="Rasinkangas P."/>
            <person name="Parkhill J."/>
            <person name="Rea M.C."/>
            <person name="O'Sullivan O."/>
            <person name="Ritari J."/>
            <person name="Douillard F.P."/>
            <person name="Paul Ross R."/>
            <person name="Yang R."/>
            <person name="Briner A.E."/>
            <person name="Felis G.E."/>
            <person name="de Vos W.M."/>
            <person name="Barrangou R."/>
            <person name="Klaenhammer T.R."/>
            <person name="Caufield P.W."/>
            <person name="Cui Y."/>
            <person name="Zhang H."/>
            <person name="O'Toole P.W."/>
        </authorList>
    </citation>
    <scope>NUCLEOTIDE SEQUENCE [LARGE SCALE GENOMIC DNA]</scope>
    <source>
        <strain evidence="1 2">DSM 20634</strain>
    </source>
</reference>
<dbReference type="Proteomes" id="UP000051733">
    <property type="component" value="Unassembled WGS sequence"/>
</dbReference>
<comment type="caution">
    <text evidence="1">The sequence shown here is derived from an EMBL/GenBank/DDBJ whole genome shotgun (WGS) entry which is preliminary data.</text>
</comment>
<dbReference type="PATRIC" id="fig|1423813.3.peg.834"/>
<evidence type="ECO:0000313" key="1">
    <source>
        <dbReference type="EMBL" id="KRM62087.1"/>
    </source>
</evidence>
<dbReference type="STRING" id="1423813.FC26_GL000818"/>